<dbReference type="EMBL" id="CP158299">
    <property type="protein sequence ID" value="XBV87058.1"/>
    <property type="molecule type" value="Genomic_DNA"/>
</dbReference>
<proteinExistence type="predicted"/>
<dbReference type="Gene3D" id="1.10.260.40">
    <property type="entry name" value="lambda repressor-like DNA-binding domains"/>
    <property type="match status" value="1"/>
</dbReference>
<accession>A0AAU7UE48</accession>
<dbReference type="InterPro" id="IPR010982">
    <property type="entry name" value="Lambda_DNA-bd_dom_sf"/>
</dbReference>
<protein>
    <submittedName>
        <fullName evidence="1">Helix-turn-helix transcriptional regulator</fullName>
    </submittedName>
</protein>
<dbReference type="InterPro" id="IPR001387">
    <property type="entry name" value="Cro/C1-type_HTH"/>
</dbReference>
<dbReference type="GO" id="GO:0003677">
    <property type="term" value="F:DNA binding"/>
    <property type="evidence" value="ECO:0007669"/>
    <property type="project" value="InterPro"/>
</dbReference>
<gene>
    <name evidence="1" type="ORF">ABOD76_12365</name>
</gene>
<evidence type="ECO:0000313" key="1">
    <source>
        <dbReference type="EMBL" id="XBV87058.1"/>
    </source>
</evidence>
<dbReference type="SUPFAM" id="SSF47413">
    <property type="entry name" value="lambda repressor-like DNA-binding domains"/>
    <property type="match status" value="1"/>
</dbReference>
<dbReference type="AlphaFoldDB" id="A0AAU7UE48"/>
<sequence length="79" mass="9078">MNPEHPFARAARTVRERRRLLGIHPAELARHMQVSPAVLDALERGDYDPRSLHTVARQMLSHHLNIPLEPLQERSSTAR</sequence>
<name>A0AAU7UE48_9DEIO</name>
<dbReference type="RefSeq" id="WP_350245166.1">
    <property type="nucleotide sequence ID" value="NZ_CP158299.1"/>
</dbReference>
<reference evidence="1" key="1">
    <citation type="submission" date="2024-06" db="EMBL/GenBank/DDBJ databases">
        <title>Draft Genome Sequence of Deinococcus sonorensis Type Strain KR-87, a Biofilm Producing Representative of the Genus Deinococcus.</title>
        <authorList>
            <person name="Boren L.S."/>
            <person name="Grosso R.A."/>
            <person name="Hugenberg-Cox A.N."/>
            <person name="Hill J.T.E."/>
            <person name="Albert C.M."/>
            <person name="Tuohy J.M."/>
        </authorList>
    </citation>
    <scope>NUCLEOTIDE SEQUENCE</scope>
    <source>
        <strain evidence="1">KR-87</strain>
    </source>
</reference>
<organism evidence="1">
    <name type="scientific">Deinococcus sonorensis KR-87</name>
    <dbReference type="NCBI Taxonomy" id="694439"/>
    <lineage>
        <taxon>Bacteria</taxon>
        <taxon>Thermotogati</taxon>
        <taxon>Deinococcota</taxon>
        <taxon>Deinococci</taxon>
        <taxon>Deinococcales</taxon>
        <taxon>Deinococcaceae</taxon>
        <taxon>Deinococcus</taxon>
    </lineage>
</organism>
<dbReference type="CDD" id="cd00093">
    <property type="entry name" value="HTH_XRE"/>
    <property type="match status" value="1"/>
</dbReference>
<dbReference type="KEGG" id="dsc:ABOD76_12365"/>